<evidence type="ECO:0000313" key="3">
    <source>
        <dbReference type="EMBL" id="ETN76227.1"/>
    </source>
</evidence>
<feature type="chain" id="PRO_5004826399" evidence="2">
    <location>
        <begin position="28"/>
        <end position="145"/>
    </location>
</feature>
<dbReference type="KEGG" id="nai:NECAME_11819"/>
<feature type="compositionally biased region" description="Basic and acidic residues" evidence="1">
    <location>
        <begin position="77"/>
        <end position="95"/>
    </location>
</feature>
<feature type="compositionally biased region" description="Basic and acidic residues" evidence="1">
    <location>
        <begin position="102"/>
        <end position="128"/>
    </location>
</feature>
<dbReference type="AlphaFoldDB" id="W2T5H8"/>
<protein>
    <submittedName>
        <fullName evidence="3">Uncharacterized protein</fullName>
    </submittedName>
</protein>
<evidence type="ECO:0000256" key="2">
    <source>
        <dbReference type="SAM" id="SignalP"/>
    </source>
</evidence>
<dbReference type="Proteomes" id="UP000053676">
    <property type="component" value="Unassembled WGS sequence"/>
</dbReference>
<reference evidence="4" key="1">
    <citation type="journal article" date="2014" name="Nat. Genet.">
        <title>Genome of the human hookworm Necator americanus.</title>
        <authorList>
            <person name="Tang Y.T."/>
            <person name="Gao X."/>
            <person name="Rosa B.A."/>
            <person name="Abubucker S."/>
            <person name="Hallsworth-Pepin K."/>
            <person name="Martin J."/>
            <person name="Tyagi R."/>
            <person name="Heizer E."/>
            <person name="Zhang X."/>
            <person name="Bhonagiri-Palsikar V."/>
            <person name="Minx P."/>
            <person name="Warren W.C."/>
            <person name="Wang Q."/>
            <person name="Zhan B."/>
            <person name="Hotez P.J."/>
            <person name="Sternberg P.W."/>
            <person name="Dougall A."/>
            <person name="Gaze S.T."/>
            <person name="Mulvenna J."/>
            <person name="Sotillo J."/>
            <person name="Ranganathan S."/>
            <person name="Rabelo E.M."/>
            <person name="Wilson R.K."/>
            <person name="Felgner P.L."/>
            <person name="Bethony J."/>
            <person name="Hawdon J.M."/>
            <person name="Gasser R.B."/>
            <person name="Loukas A."/>
            <person name="Mitreva M."/>
        </authorList>
    </citation>
    <scope>NUCLEOTIDE SEQUENCE [LARGE SCALE GENOMIC DNA]</scope>
</reference>
<gene>
    <name evidence="3" type="ORF">NECAME_11819</name>
</gene>
<feature type="compositionally biased region" description="Acidic residues" evidence="1">
    <location>
        <begin position="129"/>
        <end position="145"/>
    </location>
</feature>
<accession>W2T5H8</accession>
<evidence type="ECO:0000256" key="1">
    <source>
        <dbReference type="SAM" id="MobiDB-lite"/>
    </source>
</evidence>
<organism evidence="3 4">
    <name type="scientific">Necator americanus</name>
    <name type="common">Human hookworm</name>
    <dbReference type="NCBI Taxonomy" id="51031"/>
    <lineage>
        <taxon>Eukaryota</taxon>
        <taxon>Metazoa</taxon>
        <taxon>Ecdysozoa</taxon>
        <taxon>Nematoda</taxon>
        <taxon>Chromadorea</taxon>
        <taxon>Rhabditida</taxon>
        <taxon>Rhabditina</taxon>
        <taxon>Rhabditomorpha</taxon>
        <taxon>Strongyloidea</taxon>
        <taxon>Ancylostomatidae</taxon>
        <taxon>Bunostominae</taxon>
        <taxon>Necator</taxon>
    </lineage>
</organism>
<name>W2T5H8_NECAM</name>
<keyword evidence="2" id="KW-0732">Signal</keyword>
<proteinExistence type="predicted"/>
<feature type="region of interest" description="Disordered" evidence="1">
    <location>
        <begin position="77"/>
        <end position="145"/>
    </location>
</feature>
<feature type="signal peptide" evidence="2">
    <location>
        <begin position="1"/>
        <end position="27"/>
    </location>
</feature>
<keyword evidence="4" id="KW-1185">Reference proteome</keyword>
<sequence length="145" mass="15888">MPFITRIEKKEMYLLLLIFILINFIDSAPQWPGGSQGGLGGRPGGGGFPGKLYFWRIGEVAILKKGNLKVEAAGAAKEDQGPRYRVVKEDGEVHKGQAGLGQDKEDKEDGVGKEEDQAWVDGVDKEECQVQEEDQALVDGVDKEE</sequence>
<dbReference type="EMBL" id="KI660240">
    <property type="protein sequence ID" value="ETN76227.1"/>
    <property type="molecule type" value="Genomic_DNA"/>
</dbReference>
<evidence type="ECO:0000313" key="4">
    <source>
        <dbReference type="Proteomes" id="UP000053676"/>
    </source>
</evidence>